<name>X1U4R7_9ZZZZ</name>
<organism evidence="1">
    <name type="scientific">marine sediment metagenome</name>
    <dbReference type="NCBI Taxonomy" id="412755"/>
    <lineage>
        <taxon>unclassified sequences</taxon>
        <taxon>metagenomes</taxon>
        <taxon>ecological metagenomes</taxon>
    </lineage>
</organism>
<sequence length="37" mass="4399">RAKVLRAKALEADWDIDWAEMAVSDFAYREMVEKDRL</sequence>
<dbReference type="AlphaFoldDB" id="X1U4R7"/>
<gene>
    <name evidence="1" type="ORF">S12H4_13086</name>
</gene>
<protein>
    <submittedName>
        <fullName evidence="1">Uncharacterized protein</fullName>
    </submittedName>
</protein>
<evidence type="ECO:0000313" key="1">
    <source>
        <dbReference type="EMBL" id="GAI87309.1"/>
    </source>
</evidence>
<reference evidence="1" key="1">
    <citation type="journal article" date="2014" name="Front. Microbiol.">
        <title>High frequency of phylogenetically diverse reductive dehalogenase-homologous genes in deep subseafloor sedimentary metagenomes.</title>
        <authorList>
            <person name="Kawai M."/>
            <person name="Futagami T."/>
            <person name="Toyoda A."/>
            <person name="Takaki Y."/>
            <person name="Nishi S."/>
            <person name="Hori S."/>
            <person name="Arai W."/>
            <person name="Tsubouchi T."/>
            <person name="Morono Y."/>
            <person name="Uchiyama I."/>
            <person name="Ito T."/>
            <person name="Fujiyama A."/>
            <person name="Inagaki F."/>
            <person name="Takami H."/>
        </authorList>
    </citation>
    <scope>NUCLEOTIDE SEQUENCE</scope>
    <source>
        <strain evidence="1">Expedition CK06-06</strain>
    </source>
</reference>
<proteinExistence type="predicted"/>
<dbReference type="EMBL" id="BARW01006235">
    <property type="protein sequence ID" value="GAI87309.1"/>
    <property type="molecule type" value="Genomic_DNA"/>
</dbReference>
<feature type="non-terminal residue" evidence="1">
    <location>
        <position position="1"/>
    </location>
</feature>
<accession>X1U4R7</accession>
<comment type="caution">
    <text evidence="1">The sequence shown here is derived from an EMBL/GenBank/DDBJ whole genome shotgun (WGS) entry which is preliminary data.</text>
</comment>